<protein>
    <submittedName>
        <fullName evidence="1">Uncharacterized protein</fullName>
    </submittedName>
</protein>
<gene>
    <name evidence="1" type="ORF">COX36_04535</name>
</gene>
<sequence length="65" mass="7760">MAGKEENREQIPGEILEKCWPKEDEKCPCFHSFKAIRGLQYYCHMSFWQKVRKGNCQLPTGLRRE</sequence>
<name>A0A2G9YVF2_9BACT</name>
<evidence type="ECO:0000313" key="1">
    <source>
        <dbReference type="EMBL" id="PIP23218.1"/>
    </source>
</evidence>
<comment type="caution">
    <text evidence="1">The sequence shown here is derived from an EMBL/GenBank/DDBJ whole genome shotgun (WGS) entry which is preliminary data.</text>
</comment>
<evidence type="ECO:0000313" key="2">
    <source>
        <dbReference type="Proteomes" id="UP000230273"/>
    </source>
</evidence>
<accession>A0A2G9YVF2</accession>
<organism evidence="1 2">
    <name type="scientific">Candidatus Nealsonbacteria bacterium CG23_combo_of_CG06-09_8_20_14_all_38_19</name>
    <dbReference type="NCBI Taxonomy" id="1974721"/>
    <lineage>
        <taxon>Bacteria</taxon>
        <taxon>Candidatus Nealsoniibacteriota</taxon>
    </lineage>
</organism>
<dbReference type="Proteomes" id="UP000230273">
    <property type="component" value="Unassembled WGS sequence"/>
</dbReference>
<dbReference type="AlphaFoldDB" id="A0A2G9YVF2"/>
<dbReference type="EMBL" id="PCRP01000071">
    <property type="protein sequence ID" value="PIP23218.1"/>
    <property type="molecule type" value="Genomic_DNA"/>
</dbReference>
<proteinExistence type="predicted"/>
<reference evidence="1 2" key="1">
    <citation type="submission" date="2017-09" db="EMBL/GenBank/DDBJ databases">
        <title>Depth-based differentiation of microbial function through sediment-hosted aquifers and enrichment of novel symbionts in the deep terrestrial subsurface.</title>
        <authorList>
            <person name="Probst A.J."/>
            <person name="Ladd B."/>
            <person name="Jarett J.K."/>
            <person name="Geller-Mcgrath D.E."/>
            <person name="Sieber C.M."/>
            <person name="Emerson J.B."/>
            <person name="Anantharaman K."/>
            <person name="Thomas B.C."/>
            <person name="Malmstrom R."/>
            <person name="Stieglmeier M."/>
            <person name="Klingl A."/>
            <person name="Woyke T."/>
            <person name="Ryan C.M."/>
            <person name="Banfield J.F."/>
        </authorList>
    </citation>
    <scope>NUCLEOTIDE SEQUENCE [LARGE SCALE GENOMIC DNA]</scope>
    <source>
        <strain evidence="1">CG23_combo_of_CG06-09_8_20_14_all_38_19</strain>
    </source>
</reference>